<evidence type="ECO:0000313" key="2">
    <source>
        <dbReference type="Proteomes" id="UP000184085"/>
    </source>
</evidence>
<protein>
    <submittedName>
        <fullName evidence="1">Putative 50S ribosomal protein L34</fullName>
    </submittedName>
</protein>
<keyword evidence="2" id="KW-1185">Reference proteome</keyword>
<keyword evidence="1" id="KW-0687">Ribonucleoprotein</keyword>
<evidence type="ECO:0000313" key="1">
    <source>
        <dbReference type="EMBL" id="SCM68335.1"/>
    </source>
</evidence>
<keyword evidence="1" id="KW-0689">Ribosomal protein</keyword>
<dbReference type="AlphaFoldDB" id="A0A1M4N333"/>
<name>A0A1M4N333_9RHOB</name>
<proteinExistence type="predicted"/>
<organism evidence="1 2">
    <name type="scientific">Donghicola eburneus</name>
    <dbReference type="NCBI Taxonomy" id="393278"/>
    <lineage>
        <taxon>Bacteria</taxon>
        <taxon>Pseudomonadati</taxon>
        <taxon>Pseudomonadota</taxon>
        <taxon>Alphaproteobacteria</taxon>
        <taxon>Rhodobacterales</taxon>
        <taxon>Roseobacteraceae</taxon>
        <taxon>Donghicola</taxon>
    </lineage>
</organism>
<accession>A0A1M4N333</accession>
<dbReference type="Pfam" id="PF02620">
    <property type="entry name" value="YceD"/>
    <property type="match status" value="1"/>
</dbReference>
<dbReference type="Proteomes" id="UP000184085">
    <property type="component" value="Unassembled WGS sequence"/>
</dbReference>
<dbReference type="GO" id="GO:0005840">
    <property type="term" value="C:ribosome"/>
    <property type="evidence" value="ECO:0007669"/>
    <property type="project" value="UniProtKB-KW"/>
</dbReference>
<reference evidence="2" key="1">
    <citation type="submission" date="2016-09" db="EMBL/GenBank/DDBJ databases">
        <authorList>
            <person name="Wibberg D."/>
        </authorList>
    </citation>
    <scope>NUCLEOTIDE SEQUENCE [LARGE SCALE GENOMIC DNA]</scope>
</reference>
<dbReference type="RefSeq" id="WP_072706961.1">
    <property type="nucleotide sequence ID" value="NZ_FMJB01000055.1"/>
</dbReference>
<gene>
    <name evidence="1" type="ORF">KARMA_2552</name>
</gene>
<dbReference type="EMBL" id="FMJB01000055">
    <property type="protein sequence ID" value="SCM68335.1"/>
    <property type="molecule type" value="Genomic_DNA"/>
</dbReference>
<dbReference type="InterPro" id="IPR003772">
    <property type="entry name" value="YceD"/>
</dbReference>
<sequence>MQDSAPLPQHILRIADLPQRKPTRVTLTPTPEEMRAVASDLGLDGLRKLRFEAELSPMGKTDWRLKGTLGATVVQPCVVTLEPVTTRIDTGIELTYLADLPEIEGEEVEMPEDESIERLPATIDIAEVMIESLALNIPLYPRAEGTDPVEMQVTEPGKKAMTDEDAKPFAGLAALRDKLGGDSGENS</sequence>